<evidence type="ECO:0000256" key="1">
    <source>
        <dbReference type="SAM" id="Phobius"/>
    </source>
</evidence>
<feature type="transmembrane region" description="Helical" evidence="1">
    <location>
        <begin position="12"/>
        <end position="33"/>
    </location>
</feature>
<dbReference type="STRING" id="1499967.U27_04718"/>
<dbReference type="AlphaFoldDB" id="A0A081BZJ6"/>
<gene>
    <name evidence="2" type="ORF">U27_04718</name>
</gene>
<dbReference type="HOGENOM" id="CLU_1933884_0_0_0"/>
<organism evidence="2">
    <name type="scientific">Vecturithrix granuli</name>
    <dbReference type="NCBI Taxonomy" id="1499967"/>
    <lineage>
        <taxon>Bacteria</taxon>
        <taxon>Candidatus Moduliflexota</taxon>
        <taxon>Candidatus Vecturitrichia</taxon>
        <taxon>Candidatus Vecturitrichales</taxon>
        <taxon>Candidatus Vecturitrichaceae</taxon>
        <taxon>Candidatus Vecturithrix</taxon>
    </lineage>
</organism>
<reference evidence="2" key="1">
    <citation type="journal article" date="2015" name="PeerJ">
        <title>First genomic representation of candidate bacterial phylum KSB3 points to enhanced environmental sensing as a trigger of wastewater bulking.</title>
        <authorList>
            <person name="Sekiguchi Y."/>
            <person name="Ohashi A."/>
            <person name="Parks D.H."/>
            <person name="Yamauchi T."/>
            <person name="Tyson G.W."/>
            <person name="Hugenholtz P."/>
        </authorList>
    </citation>
    <scope>NUCLEOTIDE SEQUENCE [LARGE SCALE GENOMIC DNA]</scope>
</reference>
<sequence>MIHSTVLSRRVFCPYFSVMNNIFHFRTVLYFLYNLGYSCLYRLIHPERPRFTGAKQRAQLNYKFQHPIFPPAVSRPVQTPCSAFIPIPSVILSRADNYLGSPEHDKYTVRLFAPDMTCCLIRLSGCFDQA</sequence>
<proteinExistence type="predicted"/>
<name>A0A081BZJ6_VECG1</name>
<keyword evidence="1" id="KW-0812">Transmembrane</keyword>
<accession>A0A081BZJ6</accession>
<keyword evidence="3" id="KW-1185">Reference proteome</keyword>
<protein>
    <submittedName>
        <fullName evidence="2">Uncharacterized protein</fullName>
    </submittedName>
</protein>
<keyword evidence="1" id="KW-0472">Membrane</keyword>
<dbReference type="Proteomes" id="UP000030661">
    <property type="component" value="Unassembled WGS sequence"/>
</dbReference>
<keyword evidence="1" id="KW-1133">Transmembrane helix</keyword>
<dbReference type="EMBL" id="DF820466">
    <property type="protein sequence ID" value="GAK57751.1"/>
    <property type="molecule type" value="Genomic_DNA"/>
</dbReference>
<evidence type="ECO:0000313" key="2">
    <source>
        <dbReference type="EMBL" id="GAK57751.1"/>
    </source>
</evidence>
<evidence type="ECO:0000313" key="3">
    <source>
        <dbReference type="Proteomes" id="UP000030661"/>
    </source>
</evidence>